<dbReference type="Proteomes" id="UP000499080">
    <property type="component" value="Unassembled WGS sequence"/>
</dbReference>
<reference evidence="1 2" key="1">
    <citation type="journal article" date="2019" name="Sci. Rep.">
        <title>Orb-weaving spider Araneus ventricosus genome elucidates the spidroin gene catalogue.</title>
        <authorList>
            <person name="Kono N."/>
            <person name="Nakamura H."/>
            <person name="Ohtoshi R."/>
            <person name="Moran D.A.P."/>
            <person name="Shinohara A."/>
            <person name="Yoshida Y."/>
            <person name="Fujiwara M."/>
            <person name="Mori M."/>
            <person name="Tomita M."/>
            <person name="Arakawa K."/>
        </authorList>
    </citation>
    <scope>NUCLEOTIDE SEQUENCE [LARGE SCALE GENOMIC DNA]</scope>
</reference>
<sequence length="140" mass="16801">MMRSSFRCRRSNDEEERNGVSRQWRSEVFFPEEIYFDKKDKRTPGRKIVQKIKETFHIFFSFPKRKSSHIKPSNQVGINLSCSWRYLRSELASVGRLPKFKQPPPNRARRFSQCSSSYASNQLVRYSEAEKDSFFANYYY</sequence>
<accession>A0A4Y2IDA2</accession>
<evidence type="ECO:0000313" key="1">
    <source>
        <dbReference type="EMBL" id="GBM75644.1"/>
    </source>
</evidence>
<gene>
    <name evidence="1" type="ORF">AVEN_162680_1</name>
</gene>
<keyword evidence="2" id="KW-1185">Reference proteome</keyword>
<protein>
    <submittedName>
        <fullName evidence="1">Uncharacterized protein</fullName>
    </submittedName>
</protein>
<proteinExistence type="predicted"/>
<evidence type="ECO:0000313" key="2">
    <source>
        <dbReference type="Proteomes" id="UP000499080"/>
    </source>
</evidence>
<comment type="caution">
    <text evidence="1">The sequence shown here is derived from an EMBL/GenBank/DDBJ whole genome shotgun (WGS) entry which is preliminary data.</text>
</comment>
<dbReference type="AlphaFoldDB" id="A0A4Y2IDA2"/>
<organism evidence="1 2">
    <name type="scientific">Araneus ventricosus</name>
    <name type="common">Orbweaver spider</name>
    <name type="synonym">Epeira ventricosa</name>
    <dbReference type="NCBI Taxonomy" id="182803"/>
    <lineage>
        <taxon>Eukaryota</taxon>
        <taxon>Metazoa</taxon>
        <taxon>Ecdysozoa</taxon>
        <taxon>Arthropoda</taxon>
        <taxon>Chelicerata</taxon>
        <taxon>Arachnida</taxon>
        <taxon>Araneae</taxon>
        <taxon>Araneomorphae</taxon>
        <taxon>Entelegynae</taxon>
        <taxon>Araneoidea</taxon>
        <taxon>Araneidae</taxon>
        <taxon>Araneus</taxon>
    </lineage>
</organism>
<dbReference type="EMBL" id="BGPR01002570">
    <property type="protein sequence ID" value="GBM75644.1"/>
    <property type="molecule type" value="Genomic_DNA"/>
</dbReference>
<name>A0A4Y2IDA2_ARAVE</name>